<dbReference type="GO" id="GO:0032259">
    <property type="term" value="P:methylation"/>
    <property type="evidence" value="ECO:0007669"/>
    <property type="project" value="UniProtKB-KW"/>
</dbReference>
<dbReference type="CDD" id="cd02440">
    <property type="entry name" value="AdoMet_MTases"/>
    <property type="match status" value="1"/>
</dbReference>
<name>A0ABS7FQM6_9ACTN</name>
<accession>A0ABS7FQM6</accession>
<dbReference type="Pfam" id="PF04672">
    <property type="entry name" value="Methyltransf_19"/>
    <property type="match status" value="1"/>
</dbReference>
<proteinExistence type="predicted"/>
<dbReference type="SUPFAM" id="SSF53335">
    <property type="entry name" value="S-adenosyl-L-methionine-dependent methyltransferases"/>
    <property type="match status" value="1"/>
</dbReference>
<gene>
    <name evidence="1" type="ORF">K1Y72_10030</name>
</gene>
<dbReference type="RefSeq" id="WP_220165429.1">
    <property type="nucleotide sequence ID" value="NZ_JAIBOA010000005.1"/>
</dbReference>
<dbReference type="GO" id="GO:0008168">
    <property type="term" value="F:methyltransferase activity"/>
    <property type="evidence" value="ECO:0007669"/>
    <property type="project" value="UniProtKB-KW"/>
</dbReference>
<evidence type="ECO:0000313" key="2">
    <source>
        <dbReference type="Proteomes" id="UP000774570"/>
    </source>
</evidence>
<sequence>MTARPLPGIDTARPSAARVYDYLLGGKDNYEVDRRAADAVLQGSPQAREAAVENRAFLGRIVRHLVEHEGVRQFIDLGAGLPTADNTHQIAQRLDPGARVLYADHDPIVLAHARALLADQPGTAYVQADVRDADAVLAAPETRDVIDFDRPVAVLAIAVLHFVRDGEDPAGLVRRYAAALPAGGFIALSHVTSEGMDPEVRARIHATYDDAPSPLQVRSREQITALFGDLELRPPGVVPVREWPRPGYGEPLPLTLLGGLARVAPPAAQPVTPPAG</sequence>
<dbReference type="InterPro" id="IPR029063">
    <property type="entry name" value="SAM-dependent_MTases_sf"/>
</dbReference>
<reference evidence="1 2" key="1">
    <citation type="submission" date="2021-07" db="EMBL/GenBank/DDBJ databases">
        <title>Actinomadura sp. PM05-2 isolated from lichen.</title>
        <authorList>
            <person name="Somphong A."/>
            <person name="Phongsopitanun W."/>
            <person name="Tanasupawat S."/>
            <person name="Peongsungnone V."/>
        </authorList>
    </citation>
    <scope>NUCLEOTIDE SEQUENCE [LARGE SCALE GENOMIC DNA]</scope>
    <source>
        <strain evidence="1 2">PM05-2</strain>
    </source>
</reference>
<protein>
    <submittedName>
        <fullName evidence="1">SAM-dependent methyltransferase</fullName>
    </submittedName>
</protein>
<keyword evidence="1" id="KW-0489">Methyltransferase</keyword>
<dbReference type="PIRSF" id="PIRSF017393">
    <property type="entry name" value="MTase_SAV2177"/>
    <property type="match status" value="1"/>
</dbReference>
<organism evidence="1 2">
    <name type="scientific">Actinomadura parmotrematis</name>
    <dbReference type="NCBI Taxonomy" id="2864039"/>
    <lineage>
        <taxon>Bacteria</taxon>
        <taxon>Bacillati</taxon>
        <taxon>Actinomycetota</taxon>
        <taxon>Actinomycetes</taxon>
        <taxon>Streptosporangiales</taxon>
        <taxon>Thermomonosporaceae</taxon>
        <taxon>Actinomadura</taxon>
    </lineage>
</organism>
<evidence type="ECO:0000313" key="1">
    <source>
        <dbReference type="EMBL" id="MBW8482705.1"/>
    </source>
</evidence>
<keyword evidence="2" id="KW-1185">Reference proteome</keyword>
<dbReference type="Gene3D" id="3.40.50.150">
    <property type="entry name" value="Vaccinia Virus protein VP39"/>
    <property type="match status" value="1"/>
</dbReference>
<dbReference type="EMBL" id="JAIBOA010000005">
    <property type="protein sequence ID" value="MBW8482705.1"/>
    <property type="molecule type" value="Genomic_DNA"/>
</dbReference>
<dbReference type="Proteomes" id="UP000774570">
    <property type="component" value="Unassembled WGS sequence"/>
</dbReference>
<keyword evidence="1" id="KW-0808">Transferase</keyword>
<comment type="caution">
    <text evidence="1">The sequence shown here is derived from an EMBL/GenBank/DDBJ whole genome shotgun (WGS) entry which is preliminary data.</text>
</comment>
<dbReference type="InterPro" id="IPR006764">
    <property type="entry name" value="SAM_dep_MeTrfase_SAV2177_type"/>
</dbReference>